<dbReference type="Proteomes" id="UP000427071">
    <property type="component" value="Chromosome"/>
</dbReference>
<evidence type="ECO:0000256" key="8">
    <source>
        <dbReference type="SAM" id="Phobius"/>
    </source>
</evidence>
<feature type="domain" description="POTRA" evidence="9">
    <location>
        <begin position="32"/>
        <end position="100"/>
    </location>
</feature>
<dbReference type="InterPro" id="IPR013685">
    <property type="entry name" value="POTRA_FtsQ_type"/>
</dbReference>
<keyword evidence="2" id="KW-1003">Cell membrane</keyword>
<reference evidence="11" key="1">
    <citation type="submission" date="2019-11" db="EMBL/GenBank/DDBJ databases">
        <title>Complete genome sequence of Corynebacterium kalinowskii 1959, a novel Corynebacterium species isolated from soil of a small paddock in Vilsendorf, Germany.</title>
        <authorList>
            <person name="Schaffert L."/>
            <person name="Ruwe M."/>
            <person name="Milse J."/>
            <person name="Hanuschka K."/>
            <person name="Ortseifen V."/>
            <person name="Droste J."/>
            <person name="Brandt D."/>
            <person name="Schlueter L."/>
            <person name="Kutter Y."/>
            <person name="Vinke S."/>
            <person name="Viehoefer P."/>
            <person name="Jacob L."/>
            <person name="Luebke N.-C."/>
            <person name="Schulte-Berndt E."/>
            <person name="Hain C."/>
            <person name="Linder M."/>
            <person name="Schmidt P."/>
            <person name="Wollenschlaeger L."/>
            <person name="Luttermann T."/>
            <person name="Thieme E."/>
            <person name="Hassa J."/>
            <person name="Haak M."/>
            <person name="Wittchen M."/>
            <person name="Mentz A."/>
            <person name="Persicke M."/>
            <person name="Busche T."/>
            <person name="Ruckert C."/>
        </authorList>
    </citation>
    <scope>NUCLEOTIDE SEQUENCE [LARGE SCALE GENOMIC DNA]</scope>
    <source>
        <strain evidence="11">1959</strain>
    </source>
</reference>
<dbReference type="EMBL" id="CP046452">
    <property type="protein sequence ID" value="QGU01723.1"/>
    <property type="molecule type" value="Genomic_DNA"/>
</dbReference>
<dbReference type="GO" id="GO:0051301">
    <property type="term" value="P:cell division"/>
    <property type="evidence" value="ECO:0007669"/>
    <property type="project" value="UniProtKB-KW"/>
</dbReference>
<evidence type="ECO:0000256" key="4">
    <source>
        <dbReference type="ARBA" id="ARBA00022692"/>
    </source>
</evidence>
<name>A0A6B8VC39_9CORY</name>
<keyword evidence="4 8" id="KW-0812">Transmembrane</keyword>
<evidence type="ECO:0000259" key="9">
    <source>
        <dbReference type="PROSITE" id="PS51779"/>
    </source>
</evidence>
<dbReference type="PROSITE" id="PS51779">
    <property type="entry name" value="POTRA"/>
    <property type="match status" value="1"/>
</dbReference>
<keyword evidence="11" id="KW-1185">Reference proteome</keyword>
<evidence type="ECO:0000313" key="11">
    <source>
        <dbReference type="Proteomes" id="UP000427071"/>
    </source>
</evidence>
<evidence type="ECO:0000256" key="6">
    <source>
        <dbReference type="ARBA" id="ARBA00023136"/>
    </source>
</evidence>
<keyword evidence="5 8" id="KW-1133">Transmembrane helix</keyword>
<feature type="transmembrane region" description="Helical" evidence="8">
    <location>
        <begin position="7"/>
        <end position="32"/>
    </location>
</feature>
<comment type="subcellular location">
    <subcellularLocation>
        <location evidence="1">Membrane</location>
    </subcellularLocation>
</comment>
<evidence type="ECO:0000256" key="2">
    <source>
        <dbReference type="ARBA" id="ARBA00022475"/>
    </source>
</evidence>
<evidence type="ECO:0000313" key="10">
    <source>
        <dbReference type="EMBL" id="QGU01723.1"/>
    </source>
</evidence>
<keyword evidence="3 10" id="KW-0132">Cell division</keyword>
<keyword evidence="6 8" id="KW-0472">Membrane</keyword>
<organism evidence="10 11">
    <name type="scientific">Corynebacterium kalinowskii</name>
    <dbReference type="NCBI Taxonomy" id="2675216"/>
    <lineage>
        <taxon>Bacteria</taxon>
        <taxon>Bacillati</taxon>
        <taxon>Actinomycetota</taxon>
        <taxon>Actinomycetes</taxon>
        <taxon>Mycobacteriales</taxon>
        <taxon>Corynebacteriaceae</taxon>
        <taxon>Corynebacterium</taxon>
    </lineage>
</organism>
<keyword evidence="7" id="KW-0131">Cell cycle</keyword>
<evidence type="ECO:0000256" key="7">
    <source>
        <dbReference type="ARBA" id="ARBA00023306"/>
    </source>
</evidence>
<dbReference type="KEGG" id="ckw:CKALI_04220"/>
<dbReference type="GO" id="GO:0005886">
    <property type="term" value="C:plasma membrane"/>
    <property type="evidence" value="ECO:0007669"/>
    <property type="project" value="TreeGrafter"/>
</dbReference>
<accession>A0A6B8VC39</accession>
<dbReference type="InterPro" id="IPR034746">
    <property type="entry name" value="POTRA"/>
</dbReference>
<dbReference type="PANTHER" id="PTHR37820:SF1">
    <property type="entry name" value="CELL DIVISION PROTEIN FTSQ"/>
    <property type="match status" value="1"/>
</dbReference>
<evidence type="ECO:0000256" key="5">
    <source>
        <dbReference type="ARBA" id="ARBA00022989"/>
    </source>
</evidence>
<protein>
    <submittedName>
        <fullName evidence="10">Cell division protein FtsQ</fullName>
    </submittedName>
</protein>
<proteinExistence type="predicted"/>
<dbReference type="PANTHER" id="PTHR37820">
    <property type="entry name" value="CELL DIVISION PROTEIN DIVIB"/>
    <property type="match status" value="1"/>
</dbReference>
<evidence type="ECO:0000256" key="3">
    <source>
        <dbReference type="ARBA" id="ARBA00022618"/>
    </source>
</evidence>
<dbReference type="AlphaFoldDB" id="A0A6B8VC39"/>
<evidence type="ECO:0000256" key="1">
    <source>
        <dbReference type="ARBA" id="ARBA00004370"/>
    </source>
</evidence>
<dbReference type="InterPro" id="IPR050487">
    <property type="entry name" value="FtsQ_DivIB"/>
</dbReference>
<dbReference type="RefSeq" id="WP_156192098.1">
    <property type="nucleotide sequence ID" value="NZ_CP046452.1"/>
</dbReference>
<gene>
    <name evidence="10" type="primary">ftsQ</name>
    <name evidence="10" type="ORF">CKALI_04220</name>
</gene>
<sequence length="222" mass="23794">MKVSRKVGFGVAGAVILLALVTTLVLLFVPLFQVSNFKVNGNANTSQTDVETATGIAMGTPLVRANTHQAAQNVAQLPWIAKVSVDRAFPNSVQVNIEERQAVLFAQRGDGPHLFDATGRPFVIENPPIGCVEVTGTKDDDPALFADIATAVEALDPGARVQLERVDAPSKYELRLFFAGGKEVYWGSVTQAHDKAKATSTVIQREGNRWNVSAPGMVTLIP</sequence>
<dbReference type="Pfam" id="PF08478">
    <property type="entry name" value="POTRA_1"/>
    <property type="match status" value="1"/>
</dbReference>
<dbReference type="Gene3D" id="3.10.20.310">
    <property type="entry name" value="membrane protein fhac"/>
    <property type="match status" value="1"/>
</dbReference>